<dbReference type="SUPFAM" id="SSF52540">
    <property type="entry name" value="P-loop containing nucleoside triphosphate hydrolases"/>
    <property type="match status" value="1"/>
</dbReference>
<dbReference type="Proteomes" id="UP000178526">
    <property type="component" value="Unassembled WGS sequence"/>
</dbReference>
<feature type="binding site" evidence="8">
    <location>
        <begin position="25"/>
        <end position="30"/>
    </location>
    <ligand>
        <name>ATP</name>
        <dbReference type="ChEBI" id="CHEBI:30616"/>
    </ligand>
</feature>
<protein>
    <recommendedName>
        <fullName evidence="8 9">Dephospho-CoA kinase</fullName>
        <ecNumber evidence="8 9">2.7.1.24</ecNumber>
    </recommendedName>
    <alternativeName>
        <fullName evidence="8">Dephosphocoenzyme A kinase</fullName>
    </alternativeName>
</protein>
<evidence type="ECO:0000256" key="9">
    <source>
        <dbReference type="NCBIfam" id="TIGR00152"/>
    </source>
</evidence>
<reference evidence="10 11" key="1">
    <citation type="journal article" date="2016" name="Nat. Commun.">
        <title>Thousands of microbial genomes shed light on interconnected biogeochemical processes in an aquifer system.</title>
        <authorList>
            <person name="Anantharaman K."/>
            <person name="Brown C.T."/>
            <person name="Hug L.A."/>
            <person name="Sharon I."/>
            <person name="Castelle C.J."/>
            <person name="Probst A.J."/>
            <person name="Thomas B.C."/>
            <person name="Singh A."/>
            <person name="Wilkins M.J."/>
            <person name="Karaoz U."/>
            <person name="Brodie E.L."/>
            <person name="Williams K.H."/>
            <person name="Hubbard S.S."/>
            <person name="Banfield J.F."/>
        </authorList>
    </citation>
    <scope>NUCLEOTIDE SEQUENCE [LARGE SCALE GENOMIC DNA]</scope>
</reference>
<evidence type="ECO:0000256" key="4">
    <source>
        <dbReference type="ARBA" id="ARBA00022741"/>
    </source>
</evidence>
<name>A0A1F7RK33_9BACT</name>
<keyword evidence="3 8" id="KW-0808">Transferase</keyword>
<dbReference type="HAMAP" id="MF_00376">
    <property type="entry name" value="Dephospho_CoA_kinase"/>
    <property type="match status" value="1"/>
</dbReference>
<dbReference type="NCBIfam" id="TIGR00152">
    <property type="entry name" value="dephospho-CoA kinase"/>
    <property type="match status" value="1"/>
</dbReference>
<organism evidence="10 11">
    <name type="scientific">Candidatus Schekmanbacteria bacterium GWA2_38_11</name>
    <dbReference type="NCBI Taxonomy" id="1817876"/>
    <lineage>
        <taxon>Bacteria</taxon>
        <taxon>Candidatus Schekmaniibacteriota</taxon>
    </lineage>
</organism>
<comment type="subcellular location">
    <subcellularLocation>
        <location evidence="8">Cytoplasm</location>
    </subcellularLocation>
</comment>
<dbReference type="UniPathway" id="UPA00241">
    <property type="reaction ID" value="UER00356"/>
</dbReference>
<comment type="function">
    <text evidence="8">Catalyzes the phosphorylation of the 3'-hydroxyl group of dephosphocoenzyme A to form coenzyme A.</text>
</comment>
<evidence type="ECO:0000256" key="5">
    <source>
        <dbReference type="ARBA" id="ARBA00022777"/>
    </source>
</evidence>
<dbReference type="PANTHER" id="PTHR10695:SF46">
    <property type="entry name" value="BIFUNCTIONAL COENZYME A SYNTHASE-RELATED"/>
    <property type="match status" value="1"/>
</dbReference>
<dbReference type="EMBL" id="MGDB01000073">
    <property type="protein sequence ID" value="OGL41257.1"/>
    <property type="molecule type" value="Genomic_DNA"/>
</dbReference>
<evidence type="ECO:0000256" key="6">
    <source>
        <dbReference type="ARBA" id="ARBA00022840"/>
    </source>
</evidence>
<dbReference type="GO" id="GO:0005737">
    <property type="term" value="C:cytoplasm"/>
    <property type="evidence" value="ECO:0007669"/>
    <property type="project" value="UniProtKB-SubCell"/>
</dbReference>
<comment type="similarity">
    <text evidence="1 8">Belongs to the CoaE family.</text>
</comment>
<keyword evidence="4 8" id="KW-0547">Nucleotide-binding</keyword>
<dbReference type="GO" id="GO:0004140">
    <property type="term" value="F:dephospho-CoA kinase activity"/>
    <property type="evidence" value="ECO:0007669"/>
    <property type="project" value="UniProtKB-UniRule"/>
</dbReference>
<dbReference type="FunFam" id="3.40.50.300:FF:000991">
    <property type="entry name" value="Dephospho-CoA kinase"/>
    <property type="match status" value="1"/>
</dbReference>
<keyword evidence="2 8" id="KW-0963">Cytoplasm</keyword>
<dbReference type="PANTHER" id="PTHR10695">
    <property type="entry name" value="DEPHOSPHO-COA KINASE-RELATED"/>
    <property type="match status" value="1"/>
</dbReference>
<sequence length="219" mass="24843">MKKRSINKNIHIQHSHLIGLTGGICCGKTTVAEMFKSLGAKVIDADGIAKKLTRPHTPAWQEVVREFGEEFLLPDNNLDRGKIAHEVFRKKEKLQALNKIMHPMILDEIKRELEEIKNKAPKAIVILDAPLLIELGFQDFVEKLIVVSVDEKTQVERIIKRDNSSGTEALLRIKFQMPVSEKIKFADYIIDNSGSRDETSKMVKKIFSELAGIENSQKK</sequence>
<keyword evidence="6 8" id="KW-0067">ATP-binding</keyword>
<evidence type="ECO:0000256" key="8">
    <source>
        <dbReference type="HAMAP-Rule" id="MF_00376"/>
    </source>
</evidence>
<proteinExistence type="inferred from homology"/>
<dbReference type="Pfam" id="PF01121">
    <property type="entry name" value="CoaE"/>
    <property type="match status" value="1"/>
</dbReference>
<dbReference type="GO" id="GO:0005524">
    <property type="term" value="F:ATP binding"/>
    <property type="evidence" value="ECO:0007669"/>
    <property type="project" value="UniProtKB-UniRule"/>
</dbReference>
<dbReference type="CDD" id="cd02022">
    <property type="entry name" value="DPCK"/>
    <property type="match status" value="1"/>
</dbReference>
<evidence type="ECO:0000313" key="10">
    <source>
        <dbReference type="EMBL" id="OGL41257.1"/>
    </source>
</evidence>
<dbReference type="Gene3D" id="3.40.50.300">
    <property type="entry name" value="P-loop containing nucleotide triphosphate hydrolases"/>
    <property type="match status" value="1"/>
</dbReference>
<evidence type="ECO:0000256" key="3">
    <source>
        <dbReference type="ARBA" id="ARBA00022679"/>
    </source>
</evidence>
<evidence type="ECO:0000256" key="2">
    <source>
        <dbReference type="ARBA" id="ARBA00022490"/>
    </source>
</evidence>
<dbReference type="EC" id="2.7.1.24" evidence="8 9"/>
<accession>A0A1F7RK33</accession>
<dbReference type="AlphaFoldDB" id="A0A1F7RK33"/>
<evidence type="ECO:0000256" key="1">
    <source>
        <dbReference type="ARBA" id="ARBA00009018"/>
    </source>
</evidence>
<dbReference type="PROSITE" id="PS51219">
    <property type="entry name" value="DPCK"/>
    <property type="match status" value="1"/>
</dbReference>
<evidence type="ECO:0000313" key="11">
    <source>
        <dbReference type="Proteomes" id="UP000178526"/>
    </source>
</evidence>
<dbReference type="GO" id="GO:0015937">
    <property type="term" value="P:coenzyme A biosynthetic process"/>
    <property type="evidence" value="ECO:0007669"/>
    <property type="project" value="UniProtKB-UniRule"/>
</dbReference>
<evidence type="ECO:0000256" key="7">
    <source>
        <dbReference type="ARBA" id="ARBA00022993"/>
    </source>
</evidence>
<keyword evidence="7 8" id="KW-0173">Coenzyme A biosynthesis</keyword>
<comment type="pathway">
    <text evidence="8">Cofactor biosynthesis; coenzyme A biosynthesis; CoA from (R)-pantothenate: step 5/5.</text>
</comment>
<dbReference type="InterPro" id="IPR027417">
    <property type="entry name" value="P-loop_NTPase"/>
</dbReference>
<dbReference type="InterPro" id="IPR001977">
    <property type="entry name" value="Depp_CoAkinase"/>
</dbReference>
<keyword evidence="5 8" id="KW-0418">Kinase</keyword>
<comment type="catalytic activity">
    <reaction evidence="8">
        <text>3'-dephospho-CoA + ATP = ADP + CoA + H(+)</text>
        <dbReference type="Rhea" id="RHEA:18245"/>
        <dbReference type="ChEBI" id="CHEBI:15378"/>
        <dbReference type="ChEBI" id="CHEBI:30616"/>
        <dbReference type="ChEBI" id="CHEBI:57287"/>
        <dbReference type="ChEBI" id="CHEBI:57328"/>
        <dbReference type="ChEBI" id="CHEBI:456216"/>
        <dbReference type="EC" id="2.7.1.24"/>
    </reaction>
</comment>
<gene>
    <name evidence="8" type="primary">coaE</name>
    <name evidence="10" type="ORF">A2042_04420</name>
</gene>
<comment type="caution">
    <text evidence="10">The sequence shown here is derived from an EMBL/GenBank/DDBJ whole genome shotgun (WGS) entry which is preliminary data.</text>
</comment>